<evidence type="ECO:0000313" key="3">
    <source>
        <dbReference type="Proteomes" id="UP000291116"/>
    </source>
</evidence>
<accession>A0A448ZTG5</accession>
<evidence type="ECO:0000313" key="2">
    <source>
        <dbReference type="EMBL" id="VEU45348.1"/>
    </source>
</evidence>
<gene>
    <name evidence="2" type="ORF">PSNMU_V1.4_AUG-EV-PASAV3_0125200</name>
</gene>
<dbReference type="EMBL" id="CAACVS010000699">
    <property type="protein sequence ID" value="VEU45348.1"/>
    <property type="molecule type" value="Genomic_DNA"/>
</dbReference>
<proteinExistence type="predicted"/>
<evidence type="ECO:0000256" key="1">
    <source>
        <dbReference type="SAM" id="MobiDB-lite"/>
    </source>
</evidence>
<dbReference type="AlphaFoldDB" id="A0A448ZTG5"/>
<keyword evidence="3" id="KW-1185">Reference proteome</keyword>
<name>A0A448ZTG5_9STRA</name>
<protein>
    <submittedName>
        <fullName evidence="2">Uncharacterized protein</fullName>
    </submittedName>
</protein>
<organism evidence="2 3">
    <name type="scientific">Pseudo-nitzschia multistriata</name>
    <dbReference type="NCBI Taxonomy" id="183589"/>
    <lineage>
        <taxon>Eukaryota</taxon>
        <taxon>Sar</taxon>
        <taxon>Stramenopiles</taxon>
        <taxon>Ochrophyta</taxon>
        <taxon>Bacillariophyta</taxon>
        <taxon>Bacillariophyceae</taxon>
        <taxon>Bacillariophycidae</taxon>
        <taxon>Bacillariales</taxon>
        <taxon>Bacillariaceae</taxon>
        <taxon>Pseudo-nitzschia</taxon>
    </lineage>
</organism>
<dbReference type="Proteomes" id="UP000291116">
    <property type="component" value="Unassembled WGS sequence"/>
</dbReference>
<feature type="region of interest" description="Disordered" evidence="1">
    <location>
        <begin position="35"/>
        <end position="78"/>
    </location>
</feature>
<reference evidence="2 3" key="1">
    <citation type="submission" date="2019-01" db="EMBL/GenBank/DDBJ databases">
        <authorList>
            <person name="Ferrante I. M."/>
        </authorList>
    </citation>
    <scope>NUCLEOTIDE SEQUENCE [LARGE SCALE GENOMIC DNA]</scope>
    <source>
        <strain evidence="2 3">B856</strain>
    </source>
</reference>
<sequence length="113" mass="11911">MLSLASLGRSLAQTSKTPAVQRCLSRRAASGLCGLPDERDSHWRLRSGSEAASSQEDGTAQGSPGLANPGDSLADHPFYDQTAAAEQMIYTMENSYYFASYKAGSGKEGLGSC</sequence>
<feature type="compositionally biased region" description="Polar residues" evidence="1">
    <location>
        <begin position="50"/>
        <end position="62"/>
    </location>
</feature>